<dbReference type="Gene3D" id="3.40.50.150">
    <property type="entry name" value="Vaccinia Virus protein VP39"/>
    <property type="match status" value="1"/>
</dbReference>
<keyword evidence="4" id="KW-0472">Membrane</keyword>
<evidence type="ECO:0000313" key="5">
    <source>
        <dbReference type="EMBL" id="GAK73645.1"/>
    </source>
</evidence>
<evidence type="ECO:0000256" key="1">
    <source>
        <dbReference type="ARBA" id="ARBA00022603"/>
    </source>
</evidence>
<evidence type="ECO:0000256" key="4">
    <source>
        <dbReference type="SAM" id="Phobius"/>
    </source>
</evidence>
<feature type="transmembrane region" description="Helical" evidence="4">
    <location>
        <begin position="7"/>
        <end position="28"/>
    </location>
</feature>
<keyword evidence="3" id="KW-0949">S-adenosyl-L-methionine</keyword>
<dbReference type="EMBL" id="BBIY01000007">
    <property type="protein sequence ID" value="GAK73645.1"/>
    <property type="molecule type" value="Genomic_DNA"/>
</dbReference>
<keyword evidence="4" id="KW-1133">Transmembrane helix</keyword>
<sequence length="87" mass="10575">MKKRYPILLTISYLFFIISNIMALFFNFELGLKFNATIAIFSDIFFLFYLWNKEKKDEINWIGCKKKLLSQIISHLPKQFKTYYEPF</sequence>
<dbReference type="RefSeq" id="WP_081931906.1">
    <property type="nucleotide sequence ID" value="NZ_BBIY01000007.1"/>
</dbReference>
<keyword evidence="2" id="KW-0808">Transferase</keyword>
<evidence type="ECO:0000313" key="6">
    <source>
        <dbReference type="Proteomes" id="UP000028900"/>
    </source>
</evidence>
<reference evidence="5 6" key="2">
    <citation type="journal article" date="2014" name="Genome Announc.">
        <title>Draft Genome Sequence of 'Candidatus Phytoplasma asteris' Strain OY-V, an Unculturable Plant-Pathogenic Bacterium.</title>
        <authorList>
            <person name="Kakizawa S."/>
            <person name="Makino A."/>
            <person name="Ishii Y."/>
            <person name="Tamaki H."/>
            <person name="Kamagata Y."/>
        </authorList>
    </citation>
    <scope>NUCLEOTIDE SEQUENCE [LARGE SCALE GENOMIC DNA]</scope>
    <source>
        <strain evidence="5 6">OY-V</strain>
    </source>
</reference>
<proteinExistence type="predicted"/>
<organism evidence="5 6">
    <name type="scientific">'Chrysanthemum coronarium' phytoplasma</name>
    <dbReference type="NCBI Taxonomy" id="1520703"/>
    <lineage>
        <taxon>Bacteria</taxon>
        <taxon>Bacillati</taxon>
        <taxon>Mycoplasmatota</taxon>
        <taxon>Mollicutes</taxon>
        <taxon>Acholeplasmatales</taxon>
        <taxon>Acholeplasmataceae</taxon>
        <taxon>Candidatus Phytoplasma</taxon>
        <taxon>16SrI (Aster yellows group)</taxon>
    </lineage>
</organism>
<accession>A0ABQ0J216</accession>
<dbReference type="InterPro" id="IPR029063">
    <property type="entry name" value="SAM-dependent_MTases_sf"/>
</dbReference>
<name>A0ABQ0J216_9MOLU</name>
<evidence type="ECO:0000256" key="3">
    <source>
        <dbReference type="ARBA" id="ARBA00022691"/>
    </source>
</evidence>
<comment type="caution">
    <text evidence="5">The sequence shown here is derived from an EMBL/GenBank/DDBJ whole genome shotgun (WGS) entry which is preliminary data.</text>
</comment>
<protein>
    <submittedName>
        <fullName evidence="5">Site-specific DNA methylase</fullName>
    </submittedName>
</protein>
<keyword evidence="1 5" id="KW-0489">Methyltransferase</keyword>
<dbReference type="SUPFAM" id="SSF53335">
    <property type="entry name" value="S-adenosyl-L-methionine-dependent methyltransferases"/>
    <property type="match status" value="1"/>
</dbReference>
<dbReference type="InterPro" id="IPR012327">
    <property type="entry name" value="MeTrfase_D12"/>
</dbReference>
<dbReference type="Pfam" id="PF02086">
    <property type="entry name" value="MethyltransfD12"/>
    <property type="match status" value="1"/>
</dbReference>
<feature type="transmembrane region" description="Helical" evidence="4">
    <location>
        <begin position="34"/>
        <end position="51"/>
    </location>
</feature>
<gene>
    <name evidence="5" type="ORF">OYV_01240</name>
</gene>
<dbReference type="Proteomes" id="UP000028900">
    <property type="component" value="Unassembled WGS sequence"/>
</dbReference>
<evidence type="ECO:0000256" key="2">
    <source>
        <dbReference type="ARBA" id="ARBA00022679"/>
    </source>
</evidence>
<dbReference type="GO" id="GO:0008168">
    <property type="term" value="F:methyltransferase activity"/>
    <property type="evidence" value="ECO:0007669"/>
    <property type="project" value="UniProtKB-KW"/>
</dbReference>
<dbReference type="GO" id="GO:0032259">
    <property type="term" value="P:methylation"/>
    <property type="evidence" value="ECO:0007669"/>
    <property type="project" value="UniProtKB-KW"/>
</dbReference>
<keyword evidence="6" id="KW-1185">Reference proteome</keyword>
<keyword evidence="4" id="KW-0812">Transmembrane</keyword>
<reference evidence="6" key="1">
    <citation type="journal article" date="2014" name="Genome Announc.">
        <title>Draft Genome Sequence of ''Candidatus Phytoplasma asteris'' Strain OY-V, an Unculturable Plant-Pathogenic Bacterium.</title>
        <authorList>
            <person name="Kakizawa S."/>
            <person name="Makino A."/>
            <person name="Ishii Y."/>
            <person name="Tamaki H."/>
            <person name="Kamagata Y."/>
        </authorList>
    </citation>
    <scope>NUCLEOTIDE SEQUENCE [LARGE SCALE GENOMIC DNA]</scope>
    <source>
        <strain evidence="6">OY-V</strain>
    </source>
</reference>